<comment type="similarity">
    <text evidence="1">Belongs to the bacterial ribosomal protein bL21 family.</text>
</comment>
<protein>
    <recommendedName>
        <fullName evidence="8">Ribosomal protein L21</fullName>
    </recommendedName>
</protein>
<dbReference type="OrthoDB" id="5994at2759"/>
<feature type="compositionally biased region" description="Acidic residues" evidence="4">
    <location>
        <begin position="77"/>
        <end position="96"/>
    </location>
</feature>
<evidence type="ECO:0000256" key="3">
    <source>
        <dbReference type="ARBA" id="ARBA00023274"/>
    </source>
</evidence>
<feature type="transmembrane region" description="Helical" evidence="5">
    <location>
        <begin position="193"/>
        <end position="212"/>
    </location>
</feature>
<dbReference type="GO" id="GO:0005737">
    <property type="term" value="C:cytoplasm"/>
    <property type="evidence" value="ECO:0007669"/>
    <property type="project" value="UniProtKB-ARBA"/>
</dbReference>
<evidence type="ECO:0000256" key="1">
    <source>
        <dbReference type="ARBA" id="ARBA00008563"/>
    </source>
</evidence>
<dbReference type="Pfam" id="PF00829">
    <property type="entry name" value="Ribosomal_L21p"/>
    <property type="match status" value="1"/>
</dbReference>
<evidence type="ECO:0000313" key="6">
    <source>
        <dbReference type="EMBL" id="MBA0659821.1"/>
    </source>
</evidence>
<evidence type="ECO:0000313" key="7">
    <source>
        <dbReference type="Proteomes" id="UP000593573"/>
    </source>
</evidence>
<gene>
    <name evidence="6" type="ORF">Goklo_011918</name>
</gene>
<dbReference type="GO" id="GO:0003735">
    <property type="term" value="F:structural constituent of ribosome"/>
    <property type="evidence" value="ECO:0007669"/>
    <property type="project" value="InterPro"/>
</dbReference>
<keyword evidence="2" id="KW-0689">Ribosomal protein</keyword>
<feature type="region of interest" description="Disordered" evidence="4">
    <location>
        <begin position="77"/>
        <end position="107"/>
    </location>
</feature>
<keyword evidence="5" id="KW-0812">Transmembrane</keyword>
<keyword evidence="5" id="KW-1133">Transmembrane helix</keyword>
<dbReference type="GO" id="GO:0006412">
    <property type="term" value="P:translation"/>
    <property type="evidence" value="ECO:0007669"/>
    <property type="project" value="InterPro"/>
</dbReference>
<keyword evidence="3" id="KW-0687">Ribonucleoprotein</keyword>
<proteinExistence type="inferred from homology"/>
<keyword evidence="7" id="KW-1185">Reference proteome</keyword>
<dbReference type="NCBIfam" id="TIGR00061">
    <property type="entry name" value="L21"/>
    <property type="match status" value="1"/>
</dbReference>
<dbReference type="PANTHER" id="PTHR21349:SF8">
    <property type="entry name" value="LARGE RIBOSOMAL SUBUNIT PROTEIN BL21C"/>
    <property type="match status" value="1"/>
</dbReference>
<dbReference type="Proteomes" id="UP000593573">
    <property type="component" value="Unassembled WGS sequence"/>
</dbReference>
<dbReference type="PANTHER" id="PTHR21349">
    <property type="entry name" value="50S RIBOSOMAL PROTEIN L21"/>
    <property type="match status" value="1"/>
</dbReference>
<keyword evidence="5" id="KW-0472">Membrane</keyword>
<evidence type="ECO:0000256" key="5">
    <source>
        <dbReference type="SAM" id="Phobius"/>
    </source>
</evidence>
<comment type="caution">
    <text evidence="6">The sequence shown here is derived from an EMBL/GenBank/DDBJ whole genome shotgun (WGS) entry which is preliminary data.</text>
</comment>
<feature type="transmembrane region" description="Helical" evidence="5">
    <location>
        <begin position="278"/>
        <end position="301"/>
    </location>
</feature>
<evidence type="ECO:0000256" key="2">
    <source>
        <dbReference type="ARBA" id="ARBA00022980"/>
    </source>
</evidence>
<accession>A0A7J8VAK7</accession>
<reference evidence="6 7" key="1">
    <citation type="journal article" date="2019" name="Genome Biol. Evol.">
        <title>Insights into the evolution of the New World diploid cottons (Gossypium, subgenus Houzingenia) based on genome sequencing.</title>
        <authorList>
            <person name="Grover C.E."/>
            <person name="Arick M.A. 2nd"/>
            <person name="Thrash A."/>
            <person name="Conover J.L."/>
            <person name="Sanders W.S."/>
            <person name="Peterson D.G."/>
            <person name="Frelichowski J.E."/>
            <person name="Scheffler J.A."/>
            <person name="Scheffler B.E."/>
            <person name="Wendel J.F."/>
        </authorList>
    </citation>
    <scope>NUCLEOTIDE SEQUENCE [LARGE SCALE GENOMIC DNA]</scope>
    <source>
        <strain evidence="6">57</strain>
        <tissue evidence="6">Leaf</tissue>
    </source>
</reference>
<dbReference type="GO" id="GO:0003723">
    <property type="term" value="F:RNA binding"/>
    <property type="evidence" value="ECO:0007669"/>
    <property type="project" value="InterPro"/>
</dbReference>
<dbReference type="AlphaFoldDB" id="A0A7J8VAK7"/>
<name>A0A7J8VAK7_9ROSI</name>
<organism evidence="6 7">
    <name type="scientific">Gossypium klotzschianum</name>
    <dbReference type="NCBI Taxonomy" id="34286"/>
    <lineage>
        <taxon>Eukaryota</taxon>
        <taxon>Viridiplantae</taxon>
        <taxon>Streptophyta</taxon>
        <taxon>Embryophyta</taxon>
        <taxon>Tracheophyta</taxon>
        <taxon>Spermatophyta</taxon>
        <taxon>Magnoliopsida</taxon>
        <taxon>eudicotyledons</taxon>
        <taxon>Gunneridae</taxon>
        <taxon>Pentapetalae</taxon>
        <taxon>rosids</taxon>
        <taxon>malvids</taxon>
        <taxon>Malvales</taxon>
        <taxon>Malvaceae</taxon>
        <taxon>Malvoideae</taxon>
        <taxon>Gossypium</taxon>
    </lineage>
</organism>
<dbReference type="GO" id="GO:0005840">
    <property type="term" value="C:ribosome"/>
    <property type="evidence" value="ECO:0007669"/>
    <property type="project" value="UniProtKB-KW"/>
</dbReference>
<dbReference type="SUPFAM" id="SSF141091">
    <property type="entry name" value="L21p-like"/>
    <property type="match status" value="1"/>
</dbReference>
<sequence length="358" mass="40302">MASSATFSTLVLSSSFATQCNVSNRHHQSCFLSSPPKIPIFSIPKPVSLKLTSLLSKTPTFFTIPKSSESDAAVVDVEPDNVEPEPEPEAAPEPEPEPASVVEASKEEPKREEIFAVVMIGGRQYIVFPGRYLYTQRLKGANVNDKVGDSDFFYVFLDPLVKFYLLQELLSLLKYMNSLHGQAWLKQACSRDVVCNVVLLLAFFNYMAYVVMHNLPVTMWRGEKGKQPKVVPNNWNILWLPLSWRGREMAMLLSFLVVLAFAYKFCSITVMEGTELVLGIWVLLIKIVIIDQIDFVSQIVLNKVLLVGTKTTTYIGKPVVTNAAVHAVVEEQGLNPKVVVFKYKKKKNYRRNIGHRQV</sequence>
<dbReference type="GO" id="GO:1990904">
    <property type="term" value="C:ribonucleoprotein complex"/>
    <property type="evidence" value="ECO:0007669"/>
    <property type="project" value="UniProtKB-KW"/>
</dbReference>
<dbReference type="InterPro" id="IPR001787">
    <property type="entry name" value="Ribosomal_bL21"/>
</dbReference>
<evidence type="ECO:0000256" key="4">
    <source>
        <dbReference type="SAM" id="MobiDB-lite"/>
    </source>
</evidence>
<feature type="transmembrane region" description="Helical" evidence="5">
    <location>
        <begin position="249"/>
        <end position="266"/>
    </location>
</feature>
<evidence type="ECO:0008006" key="8">
    <source>
        <dbReference type="Google" id="ProtNLM"/>
    </source>
</evidence>
<dbReference type="EMBL" id="JABFAB010000009">
    <property type="protein sequence ID" value="MBA0659821.1"/>
    <property type="molecule type" value="Genomic_DNA"/>
</dbReference>
<dbReference type="InterPro" id="IPR028909">
    <property type="entry name" value="bL21-like"/>
</dbReference>
<dbReference type="InterPro" id="IPR036164">
    <property type="entry name" value="bL21-like_sf"/>
</dbReference>